<gene>
    <name evidence="1" type="ORF">A2U01_0100174</name>
</gene>
<reference evidence="1 2" key="1">
    <citation type="journal article" date="2018" name="Front. Plant Sci.">
        <title>Red Clover (Trifolium pratense) and Zigzag Clover (T. medium) - A Picture of Genomic Similarities and Differences.</title>
        <authorList>
            <person name="Dluhosova J."/>
            <person name="Istvanek J."/>
            <person name="Nedelnik J."/>
            <person name="Repkova J."/>
        </authorList>
    </citation>
    <scope>NUCLEOTIDE SEQUENCE [LARGE SCALE GENOMIC DNA]</scope>
    <source>
        <strain evidence="2">cv. 10/8</strain>
        <tissue evidence="1">Leaf</tissue>
    </source>
</reference>
<keyword evidence="2" id="KW-1185">Reference proteome</keyword>
<proteinExistence type="predicted"/>
<accession>A0A392UUM2</accession>
<dbReference type="Proteomes" id="UP000265520">
    <property type="component" value="Unassembled WGS sequence"/>
</dbReference>
<comment type="caution">
    <text evidence="1">The sequence shown here is derived from an EMBL/GenBank/DDBJ whole genome shotgun (WGS) entry which is preliminary data.</text>
</comment>
<organism evidence="1 2">
    <name type="scientific">Trifolium medium</name>
    <dbReference type="NCBI Taxonomy" id="97028"/>
    <lineage>
        <taxon>Eukaryota</taxon>
        <taxon>Viridiplantae</taxon>
        <taxon>Streptophyta</taxon>
        <taxon>Embryophyta</taxon>
        <taxon>Tracheophyta</taxon>
        <taxon>Spermatophyta</taxon>
        <taxon>Magnoliopsida</taxon>
        <taxon>eudicotyledons</taxon>
        <taxon>Gunneridae</taxon>
        <taxon>Pentapetalae</taxon>
        <taxon>rosids</taxon>
        <taxon>fabids</taxon>
        <taxon>Fabales</taxon>
        <taxon>Fabaceae</taxon>
        <taxon>Papilionoideae</taxon>
        <taxon>50 kb inversion clade</taxon>
        <taxon>NPAAA clade</taxon>
        <taxon>Hologalegina</taxon>
        <taxon>IRL clade</taxon>
        <taxon>Trifolieae</taxon>
        <taxon>Trifolium</taxon>
    </lineage>
</organism>
<name>A0A392UUM2_9FABA</name>
<protein>
    <submittedName>
        <fullName evidence="1">Uncharacterized protein</fullName>
    </submittedName>
</protein>
<sequence>KPRSLAELLAKSQTYIQYEEREMADAIRHSRPDDNPPPRE</sequence>
<dbReference type="EMBL" id="LXQA010961612">
    <property type="protein sequence ID" value="MCI78903.1"/>
    <property type="molecule type" value="Genomic_DNA"/>
</dbReference>
<evidence type="ECO:0000313" key="1">
    <source>
        <dbReference type="EMBL" id="MCI78903.1"/>
    </source>
</evidence>
<dbReference type="AlphaFoldDB" id="A0A392UUM2"/>
<evidence type="ECO:0000313" key="2">
    <source>
        <dbReference type="Proteomes" id="UP000265520"/>
    </source>
</evidence>
<feature type="non-terminal residue" evidence="1">
    <location>
        <position position="1"/>
    </location>
</feature>